<gene>
    <name evidence="3" type="ORF">ACIBG2_10450</name>
</gene>
<dbReference type="PROSITE" id="PS51318">
    <property type="entry name" value="TAT"/>
    <property type="match status" value="1"/>
</dbReference>
<keyword evidence="4" id="KW-1185">Reference proteome</keyword>
<organism evidence="3 4">
    <name type="scientific">Nonomuraea typhae</name>
    <dbReference type="NCBI Taxonomy" id="2603600"/>
    <lineage>
        <taxon>Bacteria</taxon>
        <taxon>Bacillati</taxon>
        <taxon>Actinomycetota</taxon>
        <taxon>Actinomycetes</taxon>
        <taxon>Streptosporangiales</taxon>
        <taxon>Streptosporangiaceae</taxon>
        <taxon>Nonomuraea</taxon>
    </lineage>
</organism>
<feature type="chain" id="PRO_5047228361" evidence="1">
    <location>
        <begin position="28"/>
        <end position="309"/>
    </location>
</feature>
<proteinExistence type="predicted"/>
<dbReference type="Pfam" id="PF06259">
    <property type="entry name" value="Abhydrolase_8"/>
    <property type="match status" value="1"/>
</dbReference>
<feature type="signal peptide" evidence="1">
    <location>
        <begin position="1"/>
        <end position="27"/>
    </location>
</feature>
<dbReference type="SUPFAM" id="SSF53474">
    <property type="entry name" value="alpha/beta-Hydrolases"/>
    <property type="match status" value="1"/>
</dbReference>
<accession>A0ABW7YPG2</accession>
<dbReference type="RefSeq" id="WP_397080893.1">
    <property type="nucleotide sequence ID" value="NZ_JBITGY010000002.1"/>
</dbReference>
<evidence type="ECO:0000256" key="1">
    <source>
        <dbReference type="SAM" id="SignalP"/>
    </source>
</evidence>
<evidence type="ECO:0000259" key="2">
    <source>
        <dbReference type="Pfam" id="PF06259"/>
    </source>
</evidence>
<protein>
    <submittedName>
        <fullName evidence="3">Alpha/beta hydrolase</fullName>
    </submittedName>
</protein>
<dbReference type="Gene3D" id="3.40.50.1820">
    <property type="entry name" value="alpha/beta hydrolase"/>
    <property type="match status" value="1"/>
</dbReference>
<name>A0ABW7YPG2_9ACTN</name>
<comment type="caution">
    <text evidence="3">The sequence shown here is derived from an EMBL/GenBank/DDBJ whole genome shotgun (WGS) entry which is preliminary data.</text>
</comment>
<reference evidence="3 4" key="1">
    <citation type="submission" date="2024-10" db="EMBL/GenBank/DDBJ databases">
        <title>The Natural Products Discovery Center: Release of the First 8490 Sequenced Strains for Exploring Actinobacteria Biosynthetic Diversity.</title>
        <authorList>
            <person name="Kalkreuter E."/>
            <person name="Kautsar S.A."/>
            <person name="Yang D."/>
            <person name="Bader C.D."/>
            <person name="Teijaro C.N."/>
            <person name="Fluegel L."/>
            <person name="Davis C.M."/>
            <person name="Simpson J.R."/>
            <person name="Lauterbach L."/>
            <person name="Steele A.D."/>
            <person name="Gui C."/>
            <person name="Meng S."/>
            <person name="Li G."/>
            <person name="Viehrig K."/>
            <person name="Ye F."/>
            <person name="Su P."/>
            <person name="Kiefer A.F."/>
            <person name="Nichols A."/>
            <person name="Cepeda A.J."/>
            <person name="Yan W."/>
            <person name="Fan B."/>
            <person name="Jiang Y."/>
            <person name="Adhikari A."/>
            <person name="Zheng C.-J."/>
            <person name="Schuster L."/>
            <person name="Cowan T.M."/>
            <person name="Smanski M.J."/>
            <person name="Chevrette M.G."/>
            <person name="De Carvalho L.P.S."/>
            <person name="Shen B."/>
        </authorList>
    </citation>
    <scope>NUCLEOTIDE SEQUENCE [LARGE SCALE GENOMIC DNA]</scope>
    <source>
        <strain evidence="3 4">NPDC050545</strain>
    </source>
</reference>
<evidence type="ECO:0000313" key="4">
    <source>
        <dbReference type="Proteomes" id="UP001612741"/>
    </source>
</evidence>
<dbReference type="EMBL" id="JBITGY010000002">
    <property type="protein sequence ID" value="MFI6497798.1"/>
    <property type="molecule type" value="Genomic_DNA"/>
</dbReference>
<keyword evidence="3" id="KW-0378">Hydrolase</keyword>
<dbReference type="InterPro" id="IPR029058">
    <property type="entry name" value="AB_hydrolase_fold"/>
</dbReference>
<dbReference type="Proteomes" id="UP001612741">
    <property type="component" value="Unassembled WGS sequence"/>
</dbReference>
<evidence type="ECO:0000313" key="3">
    <source>
        <dbReference type="EMBL" id="MFI6497798.1"/>
    </source>
</evidence>
<keyword evidence="1" id="KW-0732">Signal</keyword>
<dbReference type="GO" id="GO:0016787">
    <property type="term" value="F:hydrolase activity"/>
    <property type="evidence" value="ECO:0007669"/>
    <property type="project" value="UniProtKB-KW"/>
</dbReference>
<feature type="domain" description="DUF1023" evidence="2">
    <location>
        <begin position="93"/>
        <end position="253"/>
    </location>
</feature>
<dbReference type="InterPro" id="IPR010427">
    <property type="entry name" value="DUF1023"/>
</dbReference>
<dbReference type="InterPro" id="IPR006311">
    <property type="entry name" value="TAT_signal"/>
</dbReference>
<sequence>MRFSTRLRRRLLTALVAASVAAPVSGAAGSSAVPAPVPGALPYLSVTTLDARYAAARAEIRGAERAAAAAGHGGRAAALRAMAAPGRRFLSFDGRDGGRSAEVFGDLARADRIAVLVPGSGTTLDTYGRLYGGAAGLAAALGERGAVIAWLGYATPSGTSLAVATTMRAEEAAPGLRAFTRALAAARPDARLSLACHSYGAVVCGSAAPGLPVHDIVLFGSPGAGAATAAGLRTTATVWAGRGSRDWIAGVPHASFALGFATVGLGADPVSPAFGARIFPAGTATHNDYLTPGFPSLRAIAQIVTGHDR</sequence>